<organism evidence="4">
    <name type="scientific">Mytilinidion resinicola</name>
    <dbReference type="NCBI Taxonomy" id="574789"/>
    <lineage>
        <taxon>Eukaryota</taxon>
        <taxon>Fungi</taxon>
        <taxon>Dikarya</taxon>
        <taxon>Ascomycota</taxon>
        <taxon>Pezizomycotina</taxon>
        <taxon>Dothideomycetes</taxon>
        <taxon>Pleosporomycetidae</taxon>
        <taxon>Mytilinidiales</taxon>
        <taxon>Mytilinidiaceae</taxon>
        <taxon>Mytilinidion</taxon>
    </lineage>
</organism>
<feature type="transmembrane region" description="Helical" evidence="2">
    <location>
        <begin position="75"/>
        <end position="93"/>
    </location>
</feature>
<evidence type="ECO:0000313" key="6">
    <source>
        <dbReference type="RefSeq" id="XP_033583943.1"/>
    </source>
</evidence>
<dbReference type="SUPFAM" id="SSF54626">
    <property type="entry name" value="Chalcone isomerase"/>
    <property type="match status" value="1"/>
</dbReference>
<evidence type="ECO:0000256" key="2">
    <source>
        <dbReference type="SAM" id="Phobius"/>
    </source>
</evidence>
<dbReference type="AlphaFoldDB" id="A0A6A6Z8D6"/>
<dbReference type="GO" id="GO:0016872">
    <property type="term" value="F:intramolecular lyase activity"/>
    <property type="evidence" value="ECO:0007669"/>
    <property type="project" value="InterPro"/>
</dbReference>
<gene>
    <name evidence="4 6" type="ORF">BDZ99DRAFT_456778</name>
</gene>
<name>A0A6A6Z8D6_9PEZI</name>
<evidence type="ECO:0000256" key="1">
    <source>
        <dbReference type="SAM" id="MobiDB-lite"/>
    </source>
</evidence>
<dbReference type="PANTHER" id="PTHR47284">
    <property type="entry name" value="FATTY-ACID-BINDING PROTEIN 2"/>
    <property type="match status" value="1"/>
</dbReference>
<keyword evidence="2" id="KW-0472">Membrane</keyword>
<reference evidence="4 6" key="1">
    <citation type="journal article" date="2020" name="Stud. Mycol.">
        <title>101 Dothideomycetes genomes: a test case for predicting lifestyles and emergence of pathogens.</title>
        <authorList>
            <person name="Haridas S."/>
            <person name="Albert R."/>
            <person name="Binder M."/>
            <person name="Bloem J."/>
            <person name="Labutti K."/>
            <person name="Salamov A."/>
            <person name="Andreopoulos B."/>
            <person name="Baker S."/>
            <person name="Barry K."/>
            <person name="Bills G."/>
            <person name="Bluhm B."/>
            <person name="Cannon C."/>
            <person name="Castanera R."/>
            <person name="Culley D."/>
            <person name="Daum C."/>
            <person name="Ezra D."/>
            <person name="Gonzalez J."/>
            <person name="Henrissat B."/>
            <person name="Kuo A."/>
            <person name="Liang C."/>
            <person name="Lipzen A."/>
            <person name="Lutzoni F."/>
            <person name="Magnuson J."/>
            <person name="Mondo S."/>
            <person name="Nolan M."/>
            <person name="Ohm R."/>
            <person name="Pangilinan J."/>
            <person name="Park H.-J."/>
            <person name="Ramirez L."/>
            <person name="Alfaro M."/>
            <person name="Sun H."/>
            <person name="Tritt A."/>
            <person name="Yoshinaga Y."/>
            <person name="Zwiers L.-H."/>
            <person name="Turgeon B."/>
            <person name="Goodwin S."/>
            <person name="Spatafora J."/>
            <person name="Crous P."/>
            <person name="Grigoriev I."/>
        </authorList>
    </citation>
    <scope>NUCLEOTIDE SEQUENCE</scope>
    <source>
        <strain evidence="4 6">CBS 304.34</strain>
    </source>
</reference>
<keyword evidence="5" id="KW-1185">Reference proteome</keyword>
<dbReference type="Proteomes" id="UP000504636">
    <property type="component" value="Unplaced"/>
</dbReference>
<keyword evidence="2" id="KW-1133">Transmembrane helix</keyword>
<dbReference type="Pfam" id="PF16035">
    <property type="entry name" value="Chalcone_2"/>
    <property type="match status" value="1"/>
</dbReference>
<proteinExistence type="predicted"/>
<reference evidence="6" key="3">
    <citation type="submission" date="2025-04" db="UniProtKB">
        <authorList>
            <consortium name="RefSeq"/>
        </authorList>
    </citation>
    <scope>IDENTIFICATION</scope>
    <source>
        <strain evidence="6">CBS 304.34</strain>
    </source>
</reference>
<evidence type="ECO:0000313" key="4">
    <source>
        <dbReference type="EMBL" id="KAF2816979.1"/>
    </source>
</evidence>
<reference evidence="6" key="2">
    <citation type="submission" date="2020-04" db="EMBL/GenBank/DDBJ databases">
        <authorList>
            <consortium name="NCBI Genome Project"/>
        </authorList>
    </citation>
    <scope>NUCLEOTIDE SEQUENCE</scope>
    <source>
        <strain evidence="6">CBS 304.34</strain>
    </source>
</reference>
<feature type="region of interest" description="Disordered" evidence="1">
    <location>
        <begin position="302"/>
        <end position="321"/>
    </location>
</feature>
<feature type="region of interest" description="Disordered" evidence="1">
    <location>
        <begin position="103"/>
        <end position="131"/>
    </location>
</feature>
<dbReference type="RefSeq" id="XP_033583943.1">
    <property type="nucleotide sequence ID" value="XM_033718530.1"/>
</dbReference>
<protein>
    <recommendedName>
        <fullName evidence="3">Chalcone isomerase domain-containing protein</fullName>
    </recommendedName>
</protein>
<keyword evidence="2" id="KW-0812">Transmembrane</keyword>
<dbReference type="InterPro" id="IPR036298">
    <property type="entry name" value="Chalcone_isomerase_sf"/>
</dbReference>
<dbReference type="InterPro" id="IPR016087">
    <property type="entry name" value="Chalcone_isomerase"/>
</dbReference>
<dbReference type="InterPro" id="IPR016088">
    <property type="entry name" value="Chalcone_isomerase_3-sand"/>
</dbReference>
<accession>A0A6A6Z8D6</accession>
<dbReference type="PANTHER" id="PTHR47284:SF3">
    <property type="entry name" value="FATTY-ACID-BINDING PROTEIN 2"/>
    <property type="match status" value="1"/>
</dbReference>
<feature type="compositionally biased region" description="Low complexity" evidence="1">
    <location>
        <begin position="106"/>
        <end position="121"/>
    </location>
</feature>
<evidence type="ECO:0000313" key="5">
    <source>
        <dbReference type="Proteomes" id="UP000504636"/>
    </source>
</evidence>
<evidence type="ECO:0000259" key="3">
    <source>
        <dbReference type="Pfam" id="PF16035"/>
    </source>
</evidence>
<sequence length="439" mass="49129">MNPAPITRLLPKRPIYRCLNFPRTPVRTPQRCRYNSTRDAITKDYNGSNADAYMKDPLRREEIERRKLIQGRNRAALGAALCMLLPIVIIQFYDLDDLSNKKKESNSTPNFSSSSSSWFPSDRADAPASATRDFQGKPVVITDSNEELVPTGTSYVPFFPRSIQLPTTSGPEAAPSSEEYTLLGLGIRRVSFLGVQVYVVGLYVKNSSLPLLQSALIKHINPAASTLIPGEKDDLRRALLEGESSERIWDDVLQRRGLDGIEMALRVVPTRGTDFKHLQDGWMRGLTNRTQDTQRRQQQLLAKQQQEQQKKISLPKPVDPSDFADESFGESMRAFRSLFAGRGKAAKGSVITFTRDSEGVFRALYQPQPQEQNLKKGKKDGQFVHLGEVKDERVSRLVWELYLGGKNVSSEEARKSVVEGCINLVERPVGSVEGMVGSL</sequence>
<dbReference type="OrthoDB" id="18193at2759"/>
<feature type="domain" description="Chalcone isomerase" evidence="3">
    <location>
        <begin position="178"/>
        <end position="418"/>
    </location>
</feature>
<dbReference type="GeneID" id="54459423"/>
<dbReference type="EMBL" id="MU003692">
    <property type="protein sequence ID" value="KAF2816979.1"/>
    <property type="molecule type" value="Genomic_DNA"/>
</dbReference>
<dbReference type="Gene3D" id="3.50.70.10">
    <property type="match status" value="1"/>
</dbReference>